<proteinExistence type="predicted"/>
<gene>
    <name evidence="3" type="ORF">FA13DRAFT_1018783</name>
</gene>
<feature type="signal peptide" evidence="2">
    <location>
        <begin position="1"/>
        <end position="17"/>
    </location>
</feature>
<protein>
    <submittedName>
        <fullName evidence="3">Uncharacterized protein</fullName>
    </submittedName>
</protein>
<reference evidence="3 4" key="1">
    <citation type="journal article" date="2019" name="Nat. Ecol. Evol.">
        <title>Megaphylogeny resolves global patterns of mushroom evolution.</title>
        <authorList>
            <person name="Varga T."/>
            <person name="Krizsan K."/>
            <person name="Foldi C."/>
            <person name="Dima B."/>
            <person name="Sanchez-Garcia M."/>
            <person name="Sanchez-Ramirez S."/>
            <person name="Szollosi G.J."/>
            <person name="Szarkandi J.G."/>
            <person name="Papp V."/>
            <person name="Albert L."/>
            <person name="Andreopoulos W."/>
            <person name="Angelini C."/>
            <person name="Antonin V."/>
            <person name="Barry K.W."/>
            <person name="Bougher N.L."/>
            <person name="Buchanan P."/>
            <person name="Buyck B."/>
            <person name="Bense V."/>
            <person name="Catcheside P."/>
            <person name="Chovatia M."/>
            <person name="Cooper J."/>
            <person name="Damon W."/>
            <person name="Desjardin D."/>
            <person name="Finy P."/>
            <person name="Geml J."/>
            <person name="Haridas S."/>
            <person name="Hughes K."/>
            <person name="Justo A."/>
            <person name="Karasinski D."/>
            <person name="Kautmanova I."/>
            <person name="Kiss B."/>
            <person name="Kocsube S."/>
            <person name="Kotiranta H."/>
            <person name="LaButti K.M."/>
            <person name="Lechner B.E."/>
            <person name="Liimatainen K."/>
            <person name="Lipzen A."/>
            <person name="Lukacs Z."/>
            <person name="Mihaltcheva S."/>
            <person name="Morgado L.N."/>
            <person name="Niskanen T."/>
            <person name="Noordeloos M.E."/>
            <person name="Ohm R.A."/>
            <person name="Ortiz-Santana B."/>
            <person name="Ovrebo C."/>
            <person name="Racz N."/>
            <person name="Riley R."/>
            <person name="Savchenko A."/>
            <person name="Shiryaev A."/>
            <person name="Soop K."/>
            <person name="Spirin V."/>
            <person name="Szebenyi C."/>
            <person name="Tomsovsky M."/>
            <person name="Tulloss R.E."/>
            <person name="Uehling J."/>
            <person name="Grigoriev I.V."/>
            <person name="Vagvolgyi C."/>
            <person name="Papp T."/>
            <person name="Martin F.M."/>
            <person name="Miettinen O."/>
            <person name="Hibbett D.S."/>
            <person name="Nagy L.G."/>
        </authorList>
    </citation>
    <scope>NUCLEOTIDE SEQUENCE [LARGE SCALE GENOMIC DNA]</scope>
    <source>
        <strain evidence="3 4">FP101781</strain>
    </source>
</reference>
<name>A0A4Y7SXF8_COPMI</name>
<sequence length="259" mass="28747">MNCLLSISTVLVPATMAAPAPQPVPQKHSSPGSHAGPGEAAIQRGADEILTLIEREKQNAVQHRDAEINHLRNQIHSMHKEIETLKFQKYSAQQDRERQTKNDDSQHPPNNPIPYDLQPPFDELLKERDSLRESLAAAGTAVEQMGMYSAGPGLYSFSAQWADLFNELGIAGGVPWRPDQLLAVVAATAERLRLHRGDAPKQVQALSPNLNDPFVIEVELNRARRYVTRLEEKQAEIQARPQQAVVPRQVVPPNPPVLI</sequence>
<feature type="region of interest" description="Disordered" evidence="1">
    <location>
        <begin position="91"/>
        <end position="120"/>
    </location>
</feature>
<feature type="region of interest" description="Disordered" evidence="1">
    <location>
        <begin position="19"/>
        <end position="39"/>
    </location>
</feature>
<keyword evidence="2" id="KW-0732">Signal</keyword>
<dbReference type="EMBL" id="QPFP01000047">
    <property type="protein sequence ID" value="TEB26537.1"/>
    <property type="molecule type" value="Genomic_DNA"/>
</dbReference>
<feature type="compositionally biased region" description="Basic and acidic residues" evidence="1">
    <location>
        <begin position="94"/>
        <end position="106"/>
    </location>
</feature>
<dbReference type="OrthoDB" id="2848046at2759"/>
<evidence type="ECO:0000313" key="3">
    <source>
        <dbReference type="EMBL" id="TEB26537.1"/>
    </source>
</evidence>
<dbReference type="Proteomes" id="UP000298030">
    <property type="component" value="Unassembled WGS sequence"/>
</dbReference>
<dbReference type="AlphaFoldDB" id="A0A4Y7SXF8"/>
<evidence type="ECO:0000256" key="2">
    <source>
        <dbReference type="SAM" id="SignalP"/>
    </source>
</evidence>
<comment type="caution">
    <text evidence="3">The sequence shown here is derived from an EMBL/GenBank/DDBJ whole genome shotgun (WGS) entry which is preliminary data.</text>
</comment>
<evidence type="ECO:0000313" key="4">
    <source>
        <dbReference type="Proteomes" id="UP000298030"/>
    </source>
</evidence>
<evidence type="ECO:0000256" key="1">
    <source>
        <dbReference type="SAM" id="MobiDB-lite"/>
    </source>
</evidence>
<accession>A0A4Y7SXF8</accession>
<organism evidence="3 4">
    <name type="scientific">Coprinellus micaceus</name>
    <name type="common">Glistening ink-cap mushroom</name>
    <name type="synonym">Coprinus micaceus</name>
    <dbReference type="NCBI Taxonomy" id="71717"/>
    <lineage>
        <taxon>Eukaryota</taxon>
        <taxon>Fungi</taxon>
        <taxon>Dikarya</taxon>
        <taxon>Basidiomycota</taxon>
        <taxon>Agaricomycotina</taxon>
        <taxon>Agaricomycetes</taxon>
        <taxon>Agaricomycetidae</taxon>
        <taxon>Agaricales</taxon>
        <taxon>Agaricineae</taxon>
        <taxon>Psathyrellaceae</taxon>
        <taxon>Coprinellus</taxon>
    </lineage>
</organism>
<keyword evidence="4" id="KW-1185">Reference proteome</keyword>
<feature type="chain" id="PRO_5021213571" evidence="2">
    <location>
        <begin position="18"/>
        <end position="259"/>
    </location>
</feature>